<dbReference type="PANTHER" id="PTHR43329">
    <property type="entry name" value="EPOXIDE HYDROLASE"/>
    <property type="match status" value="1"/>
</dbReference>
<sequence length="327" mass="35929">MPDLRLIDTGTIRLRVAVEGTGPLVLMVHGFPEGWYSWRHQFAPLAAAGHTAAAFDVRGYGGSDAPAAIADYDMAAMVADVIGVADALQPDAPVILLGHDWGAPIVWHSALTRPDRVRAVAALSVPFTGVPARPYDEVFRRAFTDRGRFFYQKWFQQPGPAEAEAEADVRGYLRRLYYAISGDAPPGSWPSKPAGATLLDGLVDPDPFPAWMSEADLDHHVAEFTRSGFRGPLNRYRNHQRDFAWVQAWRGRRIEQPALFIGGTRDPATTGFGAIADPVATMRPHVPLIEGHVLEGCGHWTQQERPAEVNRLLLDWLARLPTDGAAE</sequence>
<proteinExistence type="predicted"/>
<dbReference type="EMBL" id="QFQI01000002">
    <property type="protein sequence ID" value="PZQ61863.1"/>
    <property type="molecule type" value="Genomic_DNA"/>
</dbReference>
<keyword evidence="1 3" id="KW-0378">Hydrolase</keyword>
<organism evidence="3 4">
    <name type="scientific">Sphingomonas taxi</name>
    <dbReference type="NCBI Taxonomy" id="1549858"/>
    <lineage>
        <taxon>Bacteria</taxon>
        <taxon>Pseudomonadati</taxon>
        <taxon>Pseudomonadota</taxon>
        <taxon>Alphaproteobacteria</taxon>
        <taxon>Sphingomonadales</taxon>
        <taxon>Sphingomonadaceae</taxon>
        <taxon>Sphingomonas</taxon>
    </lineage>
</organism>
<dbReference type="PRINTS" id="PR00412">
    <property type="entry name" value="EPOXHYDRLASE"/>
</dbReference>
<dbReference type="InterPro" id="IPR000639">
    <property type="entry name" value="Epox_hydrolase-like"/>
</dbReference>
<dbReference type="AlphaFoldDB" id="A0A2W5R3N8"/>
<protein>
    <submittedName>
        <fullName evidence="3">Alpha/beta hydrolase</fullName>
    </submittedName>
</protein>
<dbReference type="Proteomes" id="UP000249229">
    <property type="component" value="Unassembled WGS sequence"/>
</dbReference>
<comment type="caution">
    <text evidence="3">The sequence shown here is derived from an EMBL/GenBank/DDBJ whole genome shotgun (WGS) entry which is preliminary data.</text>
</comment>
<dbReference type="Gene3D" id="3.40.50.1820">
    <property type="entry name" value="alpha/beta hydrolase"/>
    <property type="match status" value="1"/>
</dbReference>
<evidence type="ECO:0000256" key="1">
    <source>
        <dbReference type="ARBA" id="ARBA00022801"/>
    </source>
</evidence>
<dbReference type="InterPro" id="IPR029058">
    <property type="entry name" value="AB_hydrolase_fold"/>
</dbReference>
<evidence type="ECO:0000313" key="4">
    <source>
        <dbReference type="Proteomes" id="UP000249229"/>
    </source>
</evidence>
<reference evidence="3 4" key="1">
    <citation type="submission" date="2017-08" db="EMBL/GenBank/DDBJ databases">
        <title>Infants hospitalized years apart are colonized by the same room-sourced microbial strains.</title>
        <authorList>
            <person name="Brooks B."/>
            <person name="Olm M.R."/>
            <person name="Firek B.A."/>
            <person name="Baker R."/>
            <person name="Thomas B.C."/>
            <person name="Morowitz M.J."/>
            <person name="Banfield J.F."/>
        </authorList>
    </citation>
    <scope>NUCLEOTIDE SEQUENCE [LARGE SCALE GENOMIC DNA]</scope>
    <source>
        <strain evidence="3">S2_005_001_R1_22</strain>
    </source>
</reference>
<dbReference type="Pfam" id="PF00561">
    <property type="entry name" value="Abhydrolase_1"/>
    <property type="match status" value="1"/>
</dbReference>
<accession>A0A2W5R3N8</accession>
<evidence type="ECO:0000313" key="3">
    <source>
        <dbReference type="EMBL" id="PZQ61863.1"/>
    </source>
</evidence>
<feature type="domain" description="AB hydrolase-1" evidence="2">
    <location>
        <begin position="23"/>
        <end position="128"/>
    </location>
</feature>
<name>A0A2W5R3N8_9SPHN</name>
<evidence type="ECO:0000259" key="2">
    <source>
        <dbReference type="Pfam" id="PF00561"/>
    </source>
</evidence>
<dbReference type="InterPro" id="IPR000073">
    <property type="entry name" value="AB_hydrolase_1"/>
</dbReference>
<dbReference type="GO" id="GO:0016787">
    <property type="term" value="F:hydrolase activity"/>
    <property type="evidence" value="ECO:0007669"/>
    <property type="project" value="UniProtKB-KW"/>
</dbReference>
<dbReference type="SUPFAM" id="SSF53474">
    <property type="entry name" value="alpha/beta-Hydrolases"/>
    <property type="match status" value="1"/>
</dbReference>
<gene>
    <name evidence="3" type="ORF">DI544_04400</name>
</gene>